<dbReference type="OrthoDB" id="2576082at2759"/>
<keyword evidence="2" id="KW-1133">Transmembrane helix</keyword>
<evidence type="ECO:0000256" key="2">
    <source>
        <dbReference type="SAM" id="Phobius"/>
    </source>
</evidence>
<dbReference type="EMBL" id="ML122302">
    <property type="protein sequence ID" value="RPD54766.1"/>
    <property type="molecule type" value="Genomic_DNA"/>
</dbReference>
<keyword evidence="2" id="KW-0472">Membrane</keyword>
<proteinExistence type="predicted"/>
<feature type="compositionally biased region" description="Polar residues" evidence="1">
    <location>
        <begin position="394"/>
        <end position="422"/>
    </location>
</feature>
<sequence>MAASNVTVDDASPLVLYEPADAWAHTSGSGAQSYGDSTFSSAQSEGATAKFSFSGTGFWVYGATKPDYGQYILMLDSQVMLYANATSDQPQFGQVLGGSSGLADGKHEVVLMAAGGGLVDIDAIMYETTEQQPISGSSASSGTQTASASSSSQSVARISANPNGKIDGSNGKASDQATSSSSLSPSSATSAPAASSTSVQLAAQPTAQPNAQPNAQPGDQSSQGSGQTSSQATTQPNARPNASAGAAPPSSSSLSQSQSASSTANFLSPTISQAQSAGNSPIAGTTKAQHGLPTGAIVGIAIGVAVGLLVLVALILLFLRRRRAKARRHAEVALPSPVLPLQNPDTRGSYFFGGYGNDSGPGNPTRDQYLARSPPAMAQAPSPAVTRTRGSELLPSSTFRDSGSSYTETATLVSESGTNVSLKTGPARPTRPPELHLDV</sequence>
<feature type="compositionally biased region" description="Low complexity" evidence="1">
    <location>
        <begin position="177"/>
        <end position="235"/>
    </location>
</feature>
<feature type="compositionally biased region" description="Low complexity" evidence="1">
    <location>
        <begin position="373"/>
        <end position="384"/>
    </location>
</feature>
<dbReference type="AlphaFoldDB" id="A0A5C2RWJ1"/>
<feature type="region of interest" description="Disordered" evidence="1">
    <location>
        <begin position="373"/>
        <end position="439"/>
    </location>
</feature>
<feature type="compositionally biased region" description="Low complexity" evidence="1">
    <location>
        <begin position="135"/>
        <end position="154"/>
    </location>
</feature>
<protein>
    <submittedName>
        <fullName evidence="3">Uncharacterized protein</fullName>
    </submittedName>
</protein>
<feature type="region of interest" description="Disordered" evidence="1">
    <location>
        <begin position="132"/>
        <end position="266"/>
    </location>
</feature>
<dbReference type="Proteomes" id="UP000313359">
    <property type="component" value="Unassembled WGS sequence"/>
</dbReference>
<keyword evidence="4" id="KW-1185">Reference proteome</keyword>
<accession>A0A5C2RWJ1</accession>
<evidence type="ECO:0000313" key="3">
    <source>
        <dbReference type="EMBL" id="RPD54766.1"/>
    </source>
</evidence>
<dbReference type="STRING" id="1328759.A0A5C2RWJ1"/>
<reference evidence="3" key="1">
    <citation type="journal article" date="2018" name="Genome Biol. Evol.">
        <title>Genomics and development of Lentinus tigrinus, a white-rot wood-decaying mushroom with dimorphic fruiting bodies.</title>
        <authorList>
            <person name="Wu B."/>
            <person name="Xu Z."/>
            <person name="Knudson A."/>
            <person name="Carlson A."/>
            <person name="Chen N."/>
            <person name="Kovaka S."/>
            <person name="LaButti K."/>
            <person name="Lipzen A."/>
            <person name="Pennachio C."/>
            <person name="Riley R."/>
            <person name="Schakwitz W."/>
            <person name="Umezawa K."/>
            <person name="Ohm R.A."/>
            <person name="Grigoriev I.V."/>
            <person name="Nagy L.G."/>
            <person name="Gibbons J."/>
            <person name="Hibbett D."/>
        </authorList>
    </citation>
    <scope>NUCLEOTIDE SEQUENCE [LARGE SCALE GENOMIC DNA]</scope>
    <source>
        <strain evidence="3">ALCF2SS1-6</strain>
    </source>
</reference>
<gene>
    <name evidence="3" type="ORF">L227DRAFT_657400</name>
</gene>
<organism evidence="3 4">
    <name type="scientific">Lentinus tigrinus ALCF2SS1-6</name>
    <dbReference type="NCBI Taxonomy" id="1328759"/>
    <lineage>
        <taxon>Eukaryota</taxon>
        <taxon>Fungi</taxon>
        <taxon>Dikarya</taxon>
        <taxon>Basidiomycota</taxon>
        <taxon>Agaricomycotina</taxon>
        <taxon>Agaricomycetes</taxon>
        <taxon>Polyporales</taxon>
        <taxon>Polyporaceae</taxon>
        <taxon>Lentinus</taxon>
    </lineage>
</organism>
<keyword evidence="2" id="KW-0812">Transmembrane</keyword>
<name>A0A5C2RWJ1_9APHY</name>
<evidence type="ECO:0000313" key="4">
    <source>
        <dbReference type="Proteomes" id="UP000313359"/>
    </source>
</evidence>
<evidence type="ECO:0000256" key="1">
    <source>
        <dbReference type="SAM" id="MobiDB-lite"/>
    </source>
</evidence>
<feature type="transmembrane region" description="Helical" evidence="2">
    <location>
        <begin position="296"/>
        <end position="319"/>
    </location>
</feature>
<feature type="compositionally biased region" description="Low complexity" evidence="1">
    <location>
        <begin position="242"/>
        <end position="264"/>
    </location>
</feature>
<dbReference type="Gene3D" id="2.60.120.260">
    <property type="entry name" value="Galactose-binding domain-like"/>
    <property type="match status" value="1"/>
</dbReference>